<feature type="transmembrane region" description="Helical" evidence="2">
    <location>
        <begin position="182"/>
        <end position="205"/>
    </location>
</feature>
<comment type="caution">
    <text evidence="3">The sequence shown here is derived from an EMBL/GenBank/DDBJ whole genome shotgun (WGS) entry which is preliminary data.</text>
</comment>
<evidence type="ECO:0000313" key="4">
    <source>
        <dbReference type="Proteomes" id="UP000653674"/>
    </source>
</evidence>
<keyword evidence="2" id="KW-0472">Membrane</keyword>
<evidence type="ECO:0000313" key="3">
    <source>
        <dbReference type="EMBL" id="GIG73646.1"/>
    </source>
</evidence>
<dbReference type="EMBL" id="BONU01000010">
    <property type="protein sequence ID" value="GIG73646.1"/>
    <property type="molecule type" value="Genomic_DNA"/>
</dbReference>
<reference evidence="3" key="1">
    <citation type="submission" date="2021-01" db="EMBL/GenBank/DDBJ databases">
        <title>Whole genome shotgun sequence of Planosporangium flavigriseum NBRC 105377.</title>
        <authorList>
            <person name="Komaki H."/>
            <person name="Tamura T."/>
        </authorList>
    </citation>
    <scope>NUCLEOTIDE SEQUENCE</scope>
    <source>
        <strain evidence="3">NBRC 105377</strain>
    </source>
</reference>
<dbReference type="AlphaFoldDB" id="A0A8J3PN72"/>
<evidence type="ECO:0000256" key="1">
    <source>
        <dbReference type="SAM" id="MobiDB-lite"/>
    </source>
</evidence>
<proteinExistence type="predicted"/>
<keyword evidence="2" id="KW-0812">Transmembrane</keyword>
<dbReference type="Proteomes" id="UP000653674">
    <property type="component" value="Unassembled WGS sequence"/>
</dbReference>
<protein>
    <recommendedName>
        <fullName evidence="5">Capsular polysaccharide biosynthesis protein</fullName>
    </recommendedName>
</protein>
<name>A0A8J3PN72_9ACTN</name>
<organism evidence="3 4">
    <name type="scientific">Planosporangium flavigriseum</name>
    <dbReference type="NCBI Taxonomy" id="373681"/>
    <lineage>
        <taxon>Bacteria</taxon>
        <taxon>Bacillati</taxon>
        <taxon>Actinomycetota</taxon>
        <taxon>Actinomycetes</taxon>
        <taxon>Micromonosporales</taxon>
        <taxon>Micromonosporaceae</taxon>
        <taxon>Planosporangium</taxon>
    </lineage>
</organism>
<accession>A0A8J3PN72</accession>
<gene>
    <name evidence="3" type="ORF">Pfl04_20500</name>
</gene>
<feature type="compositionally biased region" description="Basic and acidic residues" evidence="1">
    <location>
        <begin position="266"/>
        <end position="275"/>
    </location>
</feature>
<feature type="region of interest" description="Disordered" evidence="1">
    <location>
        <begin position="213"/>
        <end position="308"/>
    </location>
</feature>
<evidence type="ECO:0000256" key="2">
    <source>
        <dbReference type="SAM" id="Phobius"/>
    </source>
</evidence>
<keyword evidence="4" id="KW-1185">Reference proteome</keyword>
<feature type="compositionally biased region" description="Low complexity" evidence="1">
    <location>
        <begin position="276"/>
        <end position="286"/>
    </location>
</feature>
<sequence>MQPAEGNRMDFWDLTKLMVRRWYISVPLLLATFAGTGYTAIAVEPDYAITAYVQLIPPAASSDPDQATRIQNPWLALGMTSLNNAAMVATQDQTFLDALKKKDDSASFEITIGERNPVATIAVVAPTQQEVESATALVTSHYDESVRSLQAQYGVKPAEMITVFRLDKGENIKRPGGKVKRAVIAVFAIGLLMTGGLTILIDALLRRRHRRDATTTASASDGPDFVAAPSGATNGAPVVRQRVSADPPYSEDSERTRPLGQYALDGARKADRDAKPAAAPRLPPDATIVLPRMPRAGEGGTNQRGRRN</sequence>
<evidence type="ECO:0008006" key="5">
    <source>
        <dbReference type="Google" id="ProtNLM"/>
    </source>
</evidence>
<keyword evidence="2" id="KW-1133">Transmembrane helix</keyword>
<feature type="transmembrane region" description="Helical" evidence="2">
    <location>
        <begin position="21"/>
        <end position="41"/>
    </location>
</feature>